<feature type="region of interest" description="Disordered" evidence="1">
    <location>
        <begin position="1"/>
        <end position="64"/>
    </location>
</feature>
<feature type="compositionally biased region" description="Low complexity" evidence="1">
    <location>
        <begin position="12"/>
        <end position="22"/>
    </location>
</feature>
<name>A0A7J5XIY9_DISMA</name>
<comment type="caution">
    <text evidence="2">The sequence shown here is derived from an EMBL/GenBank/DDBJ whole genome shotgun (WGS) entry which is preliminary data.</text>
</comment>
<feature type="compositionally biased region" description="Low complexity" evidence="1">
    <location>
        <begin position="44"/>
        <end position="54"/>
    </location>
</feature>
<evidence type="ECO:0000313" key="3">
    <source>
        <dbReference type="Proteomes" id="UP000518266"/>
    </source>
</evidence>
<evidence type="ECO:0000313" key="2">
    <source>
        <dbReference type="EMBL" id="KAF3836940.1"/>
    </source>
</evidence>
<proteinExistence type="predicted"/>
<dbReference type="AlphaFoldDB" id="A0A7J5XIY9"/>
<gene>
    <name evidence="2" type="ORF">F7725_004404</name>
</gene>
<sequence>METTKLPPSSPSSPTTSFSVPSAEKVDGFPRRSMRRARQRRSHSSSQFRYQSSQVELTPLPLLKGTPSDLAQTFSFCH</sequence>
<dbReference type="EMBL" id="JAAKFY010000023">
    <property type="protein sequence ID" value="KAF3836940.1"/>
    <property type="molecule type" value="Genomic_DNA"/>
</dbReference>
<keyword evidence="3" id="KW-1185">Reference proteome</keyword>
<feature type="compositionally biased region" description="Basic residues" evidence="1">
    <location>
        <begin position="32"/>
        <end position="43"/>
    </location>
</feature>
<accession>A0A7J5XIY9</accession>
<organism evidence="2 3">
    <name type="scientific">Dissostichus mawsoni</name>
    <name type="common">Antarctic cod</name>
    <dbReference type="NCBI Taxonomy" id="36200"/>
    <lineage>
        <taxon>Eukaryota</taxon>
        <taxon>Metazoa</taxon>
        <taxon>Chordata</taxon>
        <taxon>Craniata</taxon>
        <taxon>Vertebrata</taxon>
        <taxon>Euteleostomi</taxon>
        <taxon>Actinopterygii</taxon>
        <taxon>Neopterygii</taxon>
        <taxon>Teleostei</taxon>
        <taxon>Neoteleostei</taxon>
        <taxon>Acanthomorphata</taxon>
        <taxon>Eupercaria</taxon>
        <taxon>Perciformes</taxon>
        <taxon>Notothenioidei</taxon>
        <taxon>Nototheniidae</taxon>
        <taxon>Dissostichus</taxon>
    </lineage>
</organism>
<dbReference type="Proteomes" id="UP000518266">
    <property type="component" value="Unassembled WGS sequence"/>
</dbReference>
<reference evidence="2 3" key="1">
    <citation type="submission" date="2020-03" db="EMBL/GenBank/DDBJ databases">
        <title>Dissostichus mawsoni Genome sequencing and assembly.</title>
        <authorList>
            <person name="Park H."/>
        </authorList>
    </citation>
    <scope>NUCLEOTIDE SEQUENCE [LARGE SCALE GENOMIC DNA]</scope>
    <source>
        <strain evidence="2">DM0001</strain>
        <tissue evidence="2">Muscle</tissue>
    </source>
</reference>
<protein>
    <submittedName>
        <fullName evidence="2">Uncharacterized protein</fullName>
    </submittedName>
</protein>
<evidence type="ECO:0000256" key="1">
    <source>
        <dbReference type="SAM" id="MobiDB-lite"/>
    </source>
</evidence>